<reference evidence="3" key="1">
    <citation type="submission" date="2018-10" db="EMBL/GenBank/DDBJ databases">
        <title>Effector identification in a new, highly contiguous assembly of the strawberry crown rot pathogen Phytophthora cactorum.</title>
        <authorList>
            <person name="Armitage A.D."/>
            <person name="Nellist C.F."/>
            <person name="Bates H."/>
            <person name="Vickerstaff R.J."/>
            <person name="Harrison R.J."/>
        </authorList>
    </citation>
    <scope>NUCLEOTIDE SEQUENCE</scope>
    <source>
        <strain evidence="1">15-7</strain>
        <strain evidence="2">4032</strain>
        <strain evidence="3">P415</strain>
        <strain evidence="4">P421</strain>
    </source>
</reference>
<comment type="caution">
    <text evidence="3">The sequence shown here is derived from an EMBL/GenBank/DDBJ whole genome shotgun (WGS) entry which is preliminary data.</text>
</comment>
<dbReference type="EMBL" id="RCML01001154">
    <property type="protein sequence ID" value="KAG2964975.1"/>
    <property type="molecule type" value="Genomic_DNA"/>
</dbReference>
<dbReference type="Proteomes" id="UP000760860">
    <property type="component" value="Unassembled WGS sequence"/>
</dbReference>
<dbReference type="Proteomes" id="UP000735874">
    <property type="component" value="Unassembled WGS sequence"/>
</dbReference>
<evidence type="ECO:0000313" key="2">
    <source>
        <dbReference type="EMBL" id="KAG2889047.1"/>
    </source>
</evidence>
<accession>A0A8T1EZR6</accession>
<dbReference type="Proteomes" id="UP000774804">
    <property type="component" value="Unassembled WGS sequence"/>
</dbReference>
<proteinExistence type="predicted"/>
<sequence length="66" mass="7362">MRIDMDAGLWSTSGRASTWTAQNHLSRRHVIRLAPAITFAMLDAIVVCCRRFPCRLEEGEATGSDI</sequence>
<evidence type="ECO:0000313" key="4">
    <source>
        <dbReference type="EMBL" id="KAG3209786.1"/>
    </source>
</evidence>
<gene>
    <name evidence="1" type="ORF">PC113_g20189</name>
    <name evidence="2" type="ORF">PC115_g19865</name>
    <name evidence="3" type="ORF">PC118_g20004</name>
    <name evidence="4" type="ORF">PC129_g19209</name>
</gene>
<dbReference type="AlphaFoldDB" id="A0A8T1EZR6"/>
<dbReference type="EMBL" id="RCMG01001127">
    <property type="protein sequence ID" value="KAG2835587.1"/>
    <property type="molecule type" value="Genomic_DNA"/>
</dbReference>
<dbReference type="EMBL" id="RCMV01001206">
    <property type="protein sequence ID" value="KAG3209786.1"/>
    <property type="molecule type" value="Genomic_DNA"/>
</dbReference>
<evidence type="ECO:0000313" key="3">
    <source>
        <dbReference type="EMBL" id="KAG2964975.1"/>
    </source>
</evidence>
<organism evidence="3 5">
    <name type="scientific">Phytophthora cactorum</name>
    <dbReference type="NCBI Taxonomy" id="29920"/>
    <lineage>
        <taxon>Eukaryota</taxon>
        <taxon>Sar</taxon>
        <taxon>Stramenopiles</taxon>
        <taxon>Oomycota</taxon>
        <taxon>Peronosporomycetes</taxon>
        <taxon>Peronosporales</taxon>
        <taxon>Peronosporaceae</taxon>
        <taxon>Phytophthora</taxon>
    </lineage>
</organism>
<dbReference type="EMBL" id="RCMI01001182">
    <property type="protein sequence ID" value="KAG2889047.1"/>
    <property type="molecule type" value="Genomic_DNA"/>
</dbReference>
<evidence type="ECO:0000313" key="1">
    <source>
        <dbReference type="EMBL" id="KAG2835587.1"/>
    </source>
</evidence>
<protein>
    <submittedName>
        <fullName evidence="3">Uncharacterized protein</fullName>
    </submittedName>
</protein>
<evidence type="ECO:0000313" key="5">
    <source>
        <dbReference type="Proteomes" id="UP000697107"/>
    </source>
</evidence>
<name>A0A8T1EZR6_9STRA</name>
<dbReference type="Proteomes" id="UP000697107">
    <property type="component" value="Unassembled WGS sequence"/>
</dbReference>